<dbReference type="Proteomes" id="UP000585363">
    <property type="component" value="Unassembled WGS sequence"/>
</dbReference>
<dbReference type="EMBL" id="JAADJU010000004">
    <property type="protein sequence ID" value="NMP27232.1"/>
    <property type="molecule type" value="Genomic_DNA"/>
</dbReference>
<reference evidence="1 2" key="1">
    <citation type="submission" date="2020-01" db="EMBL/GenBank/DDBJ databases">
        <authorList>
            <person name="Lee S.D."/>
        </authorList>
    </citation>
    <scope>NUCLEOTIDE SEQUENCE [LARGE SCALE GENOMIC DNA]</scope>
    <source>
        <strain evidence="1 2">SAP-1</strain>
    </source>
</reference>
<reference evidence="1 2" key="2">
    <citation type="submission" date="2020-06" db="EMBL/GenBank/DDBJ databases">
        <title>Polyphasic characterization of a Rahnella strain isolated from tree sap.</title>
        <authorList>
            <person name="Kim I.S."/>
        </authorList>
    </citation>
    <scope>NUCLEOTIDE SEQUENCE [LARGE SCALE GENOMIC DNA]</scope>
    <source>
        <strain evidence="1 2">SAP-1</strain>
    </source>
</reference>
<accession>A0A848MJU9</accession>
<comment type="caution">
    <text evidence="1">The sequence shown here is derived from an EMBL/GenBank/DDBJ whole genome shotgun (WGS) entry which is preliminary data.</text>
</comment>
<evidence type="ECO:0000313" key="2">
    <source>
        <dbReference type="Proteomes" id="UP000585363"/>
    </source>
</evidence>
<proteinExistence type="predicted"/>
<gene>
    <name evidence="1" type="ORF">GW590_10180</name>
</gene>
<organism evidence="1 2">
    <name type="scientific">Rouxiella aceris</name>
    <dbReference type="NCBI Taxonomy" id="2703884"/>
    <lineage>
        <taxon>Bacteria</taxon>
        <taxon>Pseudomonadati</taxon>
        <taxon>Pseudomonadota</taxon>
        <taxon>Gammaproteobacteria</taxon>
        <taxon>Enterobacterales</taxon>
        <taxon>Yersiniaceae</taxon>
        <taxon>Rouxiella</taxon>
    </lineage>
</organism>
<evidence type="ECO:0000313" key="1">
    <source>
        <dbReference type="EMBL" id="NMP27232.1"/>
    </source>
</evidence>
<keyword evidence="2" id="KW-1185">Reference proteome</keyword>
<dbReference type="InterPro" id="IPR046239">
    <property type="entry name" value="DUF6272"/>
</dbReference>
<dbReference type="AlphaFoldDB" id="A0A848MJU9"/>
<name>A0A848MJU9_9GAMM</name>
<dbReference type="Pfam" id="PF19788">
    <property type="entry name" value="DUF6272"/>
    <property type="match status" value="1"/>
</dbReference>
<protein>
    <submittedName>
        <fullName evidence="1">Uncharacterized protein</fullName>
    </submittedName>
</protein>
<dbReference type="NCBIfam" id="NF038262">
    <property type="entry name" value="SiaB_fam_kinase"/>
    <property type="match status" value="1"/>
</dbReference>
<dbReference type="RefSeq" id="WP_169402917.1">
    <property type="nucleotide sequence ID" value="NZ_JAADJU010000004.1"/>
</dbReference>
<sequence length="183" mass="20753">MFEQQDIASFDRIRPKSAFLYYAGYFSQDVITALAETLRLYFKKNDVPKDISRKLFSTFIEMVQNISRYSAEALTQEGDQAEVRHGVVCIGFEDGRYFLLSANGICFSEAEQLYIRLSTLQTLSLDEIKQAYKQALRLEAPSTSKGANIGLLTLARDATEPLDFTFRPQEATGQSVFYLKVVI</sequence>